<sequence>MAASEDLRVSGKVYFLTRSPLYHEVKPYTLRYRSEDGFPQTNVVRTLHDIVFQDLRTQPDLTYEKCCFKVINLQSSLSYEDYDDLTMVEKVHQKEVTECVKDELKATSVEVLDYVIRRRDPSWPIATGETYSFQQPASAAHIDHTYDEGCRIIRDVYGTEADAVIRGRWQIVNVWHPLRGPLIDWPLALCDASSVDFVHDTMAGDVVDRDAVFENTQVYYNSDQRWYYLPNQLPLELLIFKNADSETMHGAAPGVPHASFDNPRKGEHDLMRESIELRLLVRW</sequence>
<dbReference type="Proteomes" id="UP000054321">
    <property type="component" value="Unassembled WGS sequence"/>
</dbReference>
<reference evidence="3" key="2">
    <citation type="submission" date="2015-01" db="EMBL/GenBank/DDBJ databases">
        <title>Evolutionary Origins and Diversification of the Mycorrhizal Mutualists.</title>
        <authorList>
            <consortium name="DOE Joint Genome Institute"/>
            <consortium name="Mycorrhizal Genomics Consortium"/>
            <person name="Kohler A."/>
            <person name="Kuo A."/>
            <person name="Nagy L.G."/>
            <person name="Floudas D."/>
            <person name="Copeland A."/>
            <person name="Barry K.W."/>
            <person name="Cichocki N."/>
            <person name="Veneault-Fourrey C."/>
            <person name="LaButti K."/>
            <person name="Lindquist E.A."/>
            <person name="Lipzen A."/>
            <person name="Lundell T."/>
            <person name="Morin E."/>
            <person name="Murat C."/>
            <person name="Riley R."/>
            <person name="Ohm R."/>
            <person name="Sun H."/>
            <person name="Tunlid A."/>
            <person name="Henrissat B."/>
            <person name="Grigoriev I.V."/>
            <person name="Hibbett D.S."/>
            <person name="Martin F."/>
        </authorList>
    </citation>
    <scope>NUCLEOTIDE SEQUENCE [LARGE SCALE GENOMIC DNA]</scope>
    <source>
        <strain evidence="3">Zn</strain>
    </source>
</reference>
<dbReference type="HOGENOM" id="CLU_042688_0_1_1"/>
<dbReference type="OrthoDB" id="412788at2759"/>
<keyword evidence="3" id="KW-1185">Reference proteome</keyword>
<dbReference type="PANTHER" id="PTHR34598:SF3">
    <property type="entry name" value="OXIDOREDUCTASE AN1597"/>
    <property type="match status" value="1"/>
</dbReference>
<evidence type="ECO:0008006" key="4">
    <source>
        <dbReference type="Google" id="ProtNLM"/>
    </source>
</evidence>
<gene>
    <name evidence="2" type="ORF">OIDMADRAFT_60671</name>
</gene>
<proteinExistence type="inferred from homology"/>
<dbReference type="AlphaFoldDB" id="A0A0C3GVJ8"/>
<organism evidence="2 3">
    <name type="scientific">Oidiodendron maius (strain Zn)</name>
    <dbReference type="NCBI Taxonomy" id="913774"/>
    <lineage>
        <taxon>Eukaryota</taxon>
        <taxon>Fungi</taxon>
        <taxon>Dikarya</taxon>
        <taxon>Ascomycota</taxon>
        <taxon>Pezizomycotina</taxon>
        <taxon>Leotiomycetes</taxon>
        <taxon>Leotiomycetes incertae sedis</taxon>
        <taxon>Myxotrichaceae</taxon>
        <taxon>Oidiodendron</taxon>
    </lineage>
</organism>
<dbReference type="PANTHER" id="PTHR34598">
    <property type="entry name" value="BLL6449 PROTEIN"/>
    <property type="match status" value="1"/>
</dbReference>
<dbReference type="InterPro" id="IPR044053">
    <property type="entry name" value="AsaB-like"/>
</dbReference>
<dbReference type="GO" id="GO:0016491">
    <property type="term" value="F:oxidoreductase activity"/>
    <property type="evidence" value="ECO:0007669"/>
    <property type="project" value="InterPro"/>
</dbReference>
<evidence type="ECO:0000313" key="3">
    <source>
        <dbReference type="Proteomes" id="UP000054321"/>
    </source>
</evidence>
<dbReference type="NCBIfam" id="NF041278">
    <property type="entry name" value="CmcJ_NvfI_EfuI"/>
    <property type="match status" value="1"/>
</dbReference>
<dbReference type="STRING" id="913774.A0A0C3GVJ8"/>
<evidence type="ECO:0000313" key="2">
    <source>
        <dbReference type="EMBL" id="KIM94336.1"/>
    </source>
</evidence>
<protein>
    <recommendedName>
        <fullName evidence="4">Methyltransferase</fullName>
    </recommendedName>
</protein>
<dbReference type="InParanoid" id="A0A0C3GVJ8"/>
<comment type="similarity">
    <text evidence="1">Belongs to the asaB hydroxylase/desaturase family.</text>
</comment>
<dbReference type="EMBL" id="KN832890">
    <property type="protein sequence ID" value="KIM94336.1"/>
    <property type="molecule type" value="Genomic_DNA"/>
</dbReference>
<evidence type="ECO:0000256" key="1">
    <source>
        <dbReference type="ARBA" id="ARBA00023604"/>
    </source>
</evidence>
<accession>A0A0C3GVJ8</accession>
<name>A0A0C3GVJ8_OIDMZ</name>
<reference evidence="2 3" key="1">
    <citation type="submission" date="2014-04" db="EMBL/GenBank/DDBJ databases">
        <authorList>
            <consortium name="DOE Joint Genome Institute"/>
            <person name="Kuo A."/>
            <person name="Martino E."/>
            <person name="Perotto S."/>
            <person name="Kohler A."/>
            <person name="Nagy L.G."/>
            <person name="Floudas D."/>
            <person name="Copeland A."/>
            <person name="Barry K.W."/>
            <person name="Cichocki N."/>
            <person name="Veneault-Fourrey C."/>
            <person name="LaButti K."/>
            <person name="Lindquist E.A."/>
            <person name="Lipzen A."/>
            <person name="Lundell T."/>
            <person name="Morin E."/>
            <person name="Murat C."/>
            <person name="Sun H."/>
            <person name="Tunlid A."/>
            <person name="Henrissat B."/>
            <person name="Grigoriev I.V."/>
            <person name="Hibbett D.S."/>
            <person name="Martin F."/>
            <person name="Nordberg H.P."/>
            <person name="Cantor M.N."/>
            <person name="Hua S.X."/>
        </authorList>
    </citation>
    <scope>NUCLEOTIDE SEQUENCE [LARGE SCALE GENOMIC DNA]</scope>
    <source>
        <strain evidence="2 3">Zn</strain>
    </source>
</reference>